<dbReference type="Gene3D" id="1.10.10.900">
    <property type="entry name" value="SBDS protein C-terminal domain, subdomain 1"/>
    <property type="match status" value="1"/>
</dbReference>
<evidence type="ECO:0000256" key="5">
    <source>
        <dbReference type="ARBA" id="ARBA00022490"/>
    </source>
</evidence>
<dbReference type="Pfam" id="PF20268">
    <property type="entry name" value="SBDS_C"/>
    <property type="match status" value="1"/>
</dbReference>
<dbReference type="Gene3D" id="3.30.1250.10">
    <property type="entry name" value="Ribosome maturation protein SBDS, N-terminal domain"/>
    <property type="match status" value="1"/>
</dbReference>
<keyword evidence="6" id="KW-0690">Ribosome biogenesis</keyword>
<feature type="domain" description="Ribosome maturation protein SDO1/SBDS central" evidence="11">
    <location>
        <begin position="83"/>
        <end position="144"/>
    </location>
</feature>
<comment type="subcellular location">
    <subcellularLocation>
        <location evidence="2">Cytoplasm</location>
    </subcellularLocation>
    <subcellularLocation>
        <location evidence="1">Nucleus</location>
    </subcellularLocation>
</comment>
<proteinExistence type="inferred from homology"/>
<comment type="subunit">
    <text evidence="9">Associates with the 60S ribosomal subunit.</text>
</comment>
<dbReference type="InterPro" id="IPR018978">
    <property type="entry name" value="SDO1/SBDS_central"/>
</dbReference>
<dbReference type="GO" id="GO:0042256">
    <property type="term" value="P:cytosolic ribosome assembly"/>
    <property type="evidence" value="ECO:0007669"/>
    <property type="project" value="InterPro"/>
</dbReference>
<dbReference type="InterPro" id="IPR036786">
    <property type="entry name" value="Ribosome_mat_SBDS_N_sf"/>
</dbReference>
<sequence length="224" mass="25463">MRVRRGGRWVDTGANSQERDLDEVLQTHAVFINVSKGQIAKREDLIKAFDTEDTTEICKKILAKGELQVSEKERAVQLEQVFKDVARIVADMCVNPANKRPYPPGVLERAMKDIHFSVKPGRNTKQQALEVIRQLKETMPIERALMRLKVQVGAADAQRLRPRIAPFIKVVESETWDDDLELECLADPGSFRELSELLSKETRGRASLDVLSLKEVEEGDERLE</sequence>
<dbReference type="PANTHER" id="PTHR10927:SF1">
    <property type="entry name" value="RIBOSOME MATURATION PROTEIN SBDS"/>
    <property type="match status" value="1"/>
</dbReference>
<evidence type="ECO:0000256" key="9">
    <source>
        <dbReference type="ARBA" id="ARBA00049708"/>
    </source>
</evidence>
<dbReference type="InterPro" id="IPR046928">
    <property type="entry name" value="SDO1/SBDS_C"/>
</dbReference>
<dbReference type="Pfam" id="PF09377">
    <property type="entry name" value="SBDS_domain_II"/>
    <property type="match status" value="1"/>
</dbReference>
<organism evidence="13 14">
    <name type="scientific">Eptatretus burgeri</name>
    <name type="common">Inshore hagfish</name>
    <dbReference type="NCBI Taxonomy" id="7764"/>
    <lineage>
        <taxon>Eukaryota</taxon>
        <taxon>Metazoa</taxon>
        <taxon>Chordata</taxon>
        <taxon>Craniata</taxon>
        <taxon>Vertebrata</taxon>
        <taxon>Cyclostomata</taxon>
        <taxon>Myxini</taxon>
        <taxon>Myxiniformes</taxon>
        <taxon>Myxinidae</taxon>
        <taxon>Eptatretinae</taxon>
        <taxon>Eptatretus</taxon>
    </lineage>
</organism>
<dbReference type="SUPFAM" id="SSF89895">
    <property type="entry name" value="FYSH domain"/>
    <property type="match status" value="1"/>
</dbReference>
<dbReference type="SUPFAM" id="SSF109728">
    <property type="entry name" value="Hypothetical protein AF0491, middle domain"/>
    <property type="match status" value="1"/>
</dbReference>
<keyword evidence="7" id="KW-0539">Nucleus</keyword>
<dbReference type="OMA" id="AVNPQMD"/>
<comment type="similarity">
    <text evidence="3">Belongs to the SDO1/SBDS family.</text>
</comment>
<feature type="domain" description="Ribosome maturation protein SDO1/SBDS N-terminal" evidence="10">
    <location>
        <begin position="16"/>
        <end position="74"/>
    </location>
</feature>
<dbReference type="Gene3D" id="3.30.70.240">
    <property type="match status" value="1"/>
</dbReference>
<evidence type="ECO:0000259" key="12">
    <source>
        <dbReference type="Pfam" id="PF20268"/>
    </source>
</evidence>
<dbReference type="InterPro" id="IPR002140">
    <property type="entry name" value="Sdo1/SBDS"/>
</dbReference>
<dbReference type="PROSITE" id="PS01267">
    <property type="entry name" value="UPF0023"/>
    <property type="match status" value="1"/>
</dbReference>
<keyword evidence="14" id="KW-1185">Reference proteome</keyword>
<evidence type="ECO:0000259" key="10">
    <source>
        <dbReference type="Pfam" id="PF01172"/>
    </source>
</evidence>
<evidence type="ECO:0000256" key="6">
    <source>
        <dbReference type="ARBA" id="ARBA00022517"/>
    </source>
</evidence>
<evidence type="ECO:0000256" key="4">
    <source>
        <dbReference type="ARBA" id="ARBA00014814"/>
    </source>
</evidence>
<dbReference type="InterPro" id="IPR018023">
    <property type="entry name" value="Ribosome_mat_SBDS_CS"/>
</dbReference>
<evidence type="ECO:0000313" key="13">
    <source>
        <dbReference type="Ensembl" id="ENSEBUP00000025607.1"/>
    </source>
</evidence>
<dbReference type="GO" id="GO:0005634">
    <property type="term" value="C:nucleus"/>
    <property type="evidence" value="ECO:0007669"/>
    <property type="project" value="UniProtKB-SubCell"/>
</dbReference>
<feature type="domain" description="Ribosome maturation protein SDO1/SBDS C-terminal" evidence="12">
    <location>
        <begin position="146"/>
        <end position="213"/>
    </location>
</feature>
<dbReference type="NCBIfam" id="TIGR00291">
    <property type="entry name" value="RNA_SBDS"/>
    <property type="match status" value="1"/>
</dbReference>
<dbReference type="InterPro" id="IPR037188">
    <property type="entry name" value="Sdo1/SBDS_central_sf"/>
</dbReference>
<dbReference type="InterPro" id="IPR039100">
    <property type="entry name" value="Sdo1/SBDS-like"/>
</dbReference>
<name>A0A8C4R841_EPTBU</name>
<evidence type="ECO:0000256" key="3">
    <source>
        <dbReference type="ARBA" id="ARBA00007433"/>
    </source>
</evidence>
<dbReference type="FunFam" id="1.10.10.900:FF:000001">
    <property type="entry name" value="SBDS, ribosome maturation factor"/>
    <property type="match status" value="1"/>
</dbReference>
<dbReference type="PANTHER" id="PTHR10927">
    <property type="entry name" value="RIBOSOME MATURATION PROTEIN SBDS"/>
    <property type="match status" value="1"/>
</dbReference>
<dbReference type="GeneTree" id="ENSGT00390000008135"/>
<dbReference type="InterPro" id="IPR019783">
    <property type="entry name" value="SDO1/SBDS_N"/>
</dbReference>
<evidence type="ECO:0000256" key="8">
    <source>
        <dbReference type="ARBA" id="ARBA00025433"/>
    </source>
</evidence>
<evidence type="ECO:0000256" key="2">
    <source>
        <dbReference type="ARBA" id="ARBA00004496"/>
    </source>
</evidence>
<protein>
    <recommendedName>
        <fullName evidence="4">Ribosome maturation protein SBDS</fullName>
    </recommendedName>
</protein>
<dbReference type="Ensembl" id="ENSEBUT00000026183.1">
    <property type="protein sequence ID" value="ENSEBUP00000025607.1"/>
    <property type="gene ID" value="ENSEBUG00000015780.1"/>
</dbReference>
<evidence type="ECO:0000256" key="1">
    <source>
        <dbReference type="ARBA" id="ARBA00004123"/>
    </source>
</evidence>
<dbReference type="AlphaFoldDB" id="A0A8C4R841"/>
<reference evidence="13" key="1">
    <citation type="submission" date="2025-08" db="UniProtKB">
        <authorList>
            <consortium name="Ensembl"/>
        </authorList>
    </citation>
    <scope>IDENTIFICATION</scope>
</reference>
<evidence type="ECO:0000313" key="14">
    <source>
        <dbReference type="Proteomes" id="UP000694388"/>
    </source>
</evidence>
<accession>A0A8C4R841</accession>
<comment type="function">
    <text evidence="8">Required for the assembly of mature ribosomes and ribosome biogenesis. Together with EFL1, triggers the GTP-dependent release of EIF6 from 60S pre-ribosomes in the cytoplasm, thereby activating ribosomes for translation competence by allowing 80S ribosome assembly and facilitating EIF6 recycling to the nucleus, where it is required for 60S rRNA processing and nuclear export. Required for normal levels of protein synthesis. May play a role in cellular stress resistance. May play a role in cellular response to DNA damage. May play a role in cell proliferation.</text>
</comment>
<dbReference type="Proteomes" id="UP000694388">
    <property type="component" value="Unplaced"/>
</dbReference>
<reference evidence="13" key="2">
    <citation type="submission" date="2025-09" db="UniProtKB">
        <authorList>
            <consortium name="Ensembl"/>
        </authorList>
    </citation>
    <scope>IDENTIFICATION</scope>
</reference>
<keyword evidence="5" id="KW-0963">Cytoplasm</keyword>
<dbReference type="GO" id="GO:0005737">
    <property type="term" value="C:cytoplasm"/>
    <property type="evidence" value="ECO:0007669"/>
    <property type="project" value="UniProtKB-SubCell"/>
</dbReference>
<evidence type="ECO:0000256" key="7">
    <source>
        <dbReference type="ARBA" id="ARBA00023242"/>
    </source>
</evidence>
<dbReference type="Pfam" id="PF01172">
    <property type="entry name" value="SBDS_N"/>
    <property type="match status" value="1"/>
</dbReference>
<evidence type="ECO:0000259" key="11">
    <source>
        <dbReference type="Pfam" id="PF09377"/>
    </source>
</evidence>